<name>G0U5F0_TRYVY</name>
<organism evidence="2">
    <name type="scientific">Trypanosoma vivax (strain Y486)</name>
    <dbReference type="NCBI Taxonomy" id="1055687"/>
    <lineage>
        <taxon>Eukaryota</taxon>
        <taxon>Discoba</taxon>
        <taxon>Euglenozoa</taxon>
        <taxon>Kinetoplastea</taxon>
        <taxon>Metakinetoplastina</taxon>
        <taxon>Trypanosomatida</taxon>
        <taxon>Trypanosomatidae</taxon>
        <taxon>Trypanosoma</taxon>
        <taxon>Duttonella</taxon>
    </lineage>
</organism>
<sequence length="882" mass="97626">MESVQQKSLKHTACSSDGGDVPVDNFGGMLADFGREVRGMTQRLLTQQRLQKPQSSSGPSNVRRSSLFAHAPLVKKSTVGKRAVEQLPASASCVQNVALNVWDTLGFFSQPPFDTEPVTEARDSPQLLRRPDAQRPKAKGRSPIRCDSGMSDSKEARWKDVLFFVSTLREYYERLLKPSSVPVAHEAVDDGTSEAVGGGSNMLRQGLWRVLFNATFYCATVPGPRSKVVTLDLESAFCASTQSKADLGSPLPSGVTSRPNSPTSVVNGPEESARFYSENWCEEGEVKEMSTSGAVQVFPVRLQWCRTQLTDMDSASERRQMGSTGVASTTGEEESHCSQTLQGHAVGRSGKKITSSFAAREEVNSHPRDCEMLFTRQLNTPIPIIPWIFVLRTMAQLGYKRDVFYVQTPLHASVHELLLALLWLTGKFQLIAVAEHVQFQLLYPFLLQQCHSSEGIRTSADAVTEPVDGSGVDCAWRRIGTSAKGLGSELKATGKVLERCFTQAVPWPPASFVEREHVARRLKQQQRLIPTETSLRRKTENACGTMSTCLPDLSRQLLSIRRLITLSLNRLENTLHQRAEQIIALGLHSDVDVQLCHPELHDTYLHVCGGLRHLSSMEERLREASEQLSRLGALVAWAIQREQQESGGVSGHDTRDRKGSGCATVAVMEAIARDKVEEELHCSREMRCKLRDSIERFMATRRRQELRELSAHIRRSARVSDERAPHDDNALESTVRLNMRSRYSLEAALCAELVCWQTRCLSRVPLAASKTVPCGEDGSECGGDTAIAERGALLGTFGLITGIESDDAGGGYVCRAQATAVGRPVGGGTTSAQLEMQRLQEVLTHYQEVCREKRNREGIILERCMAKLRLCRLRTVPRTARQ</sequence>
<feature type="region of interest" description="Disordered" evidence="1">
    <location>
        <begin position="1"/>
        <end position="21"/>
    </location>
</feature>
<proteinExistence type="predicted"/>
<evidence type="ECO:0000313" key="2">
    <source>
        <dbReference type="EMBL" id="CCC51100.1"/>
    </source>
</evidence>
<feature type="region of interest" description="Disordered" evidence="1">
    <location>
        <begin position="248"/>
        <end position="269"/>
    </location>
</feature>
<evidence type="ECO:0000256" key="1">
    <source>
        <dbReference type="SAM" id="MobiDB-lite"/>
    </source>
</evidence>
<feature type="compositionally biased region" description="Basic and acidic residues" evidence="1">
    <location>
        <begin position="119"/>
        <end position="135"/>
    </location>
</feature>
<dbReference type="EMBL" id="HE573026">
    <property type="protein sequence ID" value="CCC51100.1"/>
    <property type="molecule type" value="Genomic_DNA"/>
</dbReference>
<dbReference type="VEuPathDB" id="TriTrypDB:TvY486_1001530"/>
<accession>G0U5F0</accession>
<dbReference type="AlphaFoldDB" id="G0U5F0"/>
<reference evidence="2" key="1">
    <citation type="journal article" date="2012" name="Proc. Natl. Acad. Sci. U.S.A.">
        <title>Antigenic diversity is generated by distinct evolutionary mechanisms in African trypanosome species.</title>
        <authorList>
            <person name="Jackson A.P."/>
            <person name="Berry A."/>
            <person name="Aslett M."/>
            <person name="Allison H.C."/>
            <person name="Burton P."/>
            <person name="Vavrova-Anderson J."/>
            <person name="Brown R."/>
            <person name="Browne H."/>
            <person name="Corton N."/>
            <person name="Hauser H."/>
            <person name="Gamble J."/>
            <person name="Gilderthorp R."/>
            <person name="Marcello L."/>
            <person name="McQuillan J."/>
            <person name="Otto T.D."/>
            <person name="Quail M.A."/>
            <person name="Sanders M.J."/>
            <person name="van Tonder A."/>
            <person name="Ginger M.L."/>
            <person name="Field M.C."/>
            <person name="Barry J.D."/>
            <person name="Hertz-Fowler C."/>
            <person name="Berriman M."/>
        </authorList>
    </citation>
    <scope>NUCLEOTIDE SEQUENCE</scope>
    <source>
        <strain evidence="2">Y486</strain>
    </source>
</reference>
<feature type="compositionally biased region" description="Polar residues" evidence="1">
    <location>
        <begin position="254"/>
        <end position="266"/>
    </location>
</feature>
<feature type="region of interest" description="Disordered" evidence="1">
    <location>
        <begin position="115"/>
        <end position="150"/>
    </location>
</feature>
<gene>
    <name evidence="2" type="ORF">TVY486_1001530</name>
</gene>
<protein>
    <submittedName>
        <fullName evidence="2">Uncharacterized protein</fullName>
    </submittedName>
</protein>
<dbReference type="OMA" id="FNAVFYC"/>